<comment type="subcellular location">
    <subcellularLocation>
        <location evidence="1">Cell membrane</location>
        <topology evidence="1">Multi-pass membrane protein</topology>
    </subcellularLocation>
</comment>
<dbReference type="GO" id="GO:0005886">
    <property type="term" value="C:plasma membrane"/>
    <property type="evidence" value="ECO:0007669"/>
    <property type="project" value="UniProtKB-SubCell"/>
</dbReference>
<feature type="transmembrane region" description="Helical" evidence="7">
    <location>
        <begin position="235"/>
        <end position="255"/>
    </location>
</feature>
<feature type="transmembrane region" description="Helical" evidence="7">
    <location>
        <begin position="308"/>
        <end position="331"/>
    </location>
</feature>
<feature type="transmembrane region" description="Helical" evidence="7">
    <location>
        <begin position="343"/>
        <end position="360"/>
    </location>
</feature>
<evidence type="ECO:0000256" key="3">
    <source>
        <dbReference type="ARBA" id="ARBA00022475"/>
    </source>
</evidence>
<dbReference type="EMBL" id="CAADIG010000025">
    <property type="protein sequence ID" value="VFR50072.1"/>
    <property type="molecule type" value="Genomic_DNA"/>
</dbReference>
<dbReference type="Pfam" id="PF13440">
    <property type="entry name" value="Polysacc_synt_3"/>
    <property type="match status" value="1"/>
</dbReference>
<feature type="transmembrane region" description="Helical" evidence="7">
    <location>
        <begin position="133"/>
        <end position="151"/>
    </location>
</feature>
<dbReference type="InterPro" id="IPR050833">
    <property type="entry name" value="Poly_Biosynth_Transport"/>
</dbReference>
<evidence type="ECO:0000313" key="8">
    <source>
        <dbReference type="EMBL" id="VFR50072.1"/>
    </source>
</evidence>
<feature type="transmembrane region" description="Helical" evidence="7">
    <location>
        <begin position="267"/>
        <end position="288"/>
    </location>
</feature>
<feature type="transmembrane region" description="Helical" evidence="7">
    <location>
        <begin position="157"/>
        <end position="176"/>
    </location>
</feature>
<keyword evidence="3" id="KW-1003">Cell membrane</keyword>
<feature type="transmembrane region" description="Helical" evidence="7">
    <location>
        <begin position="63"/>
        <end position="88"/>
    </location>
</feature>
<protein>
    <submittedName>
        <fullName evidence="8">O-antigen flippase Wzx</fullName>
    </submittedName>
</protein>
<comment type="similarity">
    <text evidence="2">Belongs to the polysaccharide synthase family.</text>
</comment>
<keyword evidence="6 7" id="KW-0472">Membrane</keyword>
<name>A0A484RI13_9ZZZZ</name>
<proteinExistence type="inferred from homology"/>
<accession>A0A484RI13</accession>
<organism evidence="8">
    <name type="scientific">plant metagenome</name>
    <dbReference type="NCBI Taxonomy" id="1297885"/>
    <lineage>
        <taxon>unclassified sequences</taxon>
        <taxon>metagenomes</taxon>
        <taxon>organismal metagenomes</taxon>
    </lineage>
</organism>
<dbReference type="EMBL" id="CAADID010000007">
    <property type="protein sequence ID" value="VFR60573.1"/>
    <property type="molecule type" value="Genomic_DNA"/>
</dbReference>
<evidence type="ECO:0000256" key="4">
    <source>
        <dbReference type="ARBA" id="ARBA00022692"/>
    </source>
</evidence>
<keyword evidence="5 7" id="KW-1133">Transmembrane helix</keyword>
<evidence type="ECO:0000313" key="9">
    <source>
        <dbReference type="EMBL" id="VFR60573.1"/>
    </source>
</evidence>
<dbReference type="PANTHER" id="PTHR30250:SF10">
    <property type="entry name" value="LIPOPOLYSACCHARIDE BIOSYNTHESIS PROTEIN WZXC"/>
    <property type="match status" value="1"/>
</dbReference>
<sequence length="402" mass="43285">MTNAAGIGGGQAVLLLATPLLARMYSPEDFGVYATLAAIAAVAATLMALRFDAAIPATEDDQVLPIFHAALVLVLVFTLASVAVFTLFPEMLAGYAVTSVPLYLMAVTAGLMGAVNVYQALYVRRGEFGRVAGIKFFQPFFFALIGLWGVLGLSDAFVASWVLILLFAVWGARGSWAGASRQASLRAAMAARRYPLVSAPTALLDAASLALPLLFIAHAFGEADAGNYSQVQRLLAAPLLLLGLASGQVFFKSAGDLHRGGRSVESLVWKFVLAFAALGLVLSAATWLLGEPLLRLVLGEGWRVDRYFLLLVIAPVVFRMVVSPVSSIFLVKDRLGLLGAWQLLYFLSALTVIFLSLGKAKVEDYLILMVCAEFGMYLVYLLLVIWVMRDARPGRPRNVCQE</sequence>
<dbReference type="AlphaFoldDB" id="A0A484RI13"/>
<reference evidence="8" key="1">
    <citation type="submission" date="2019-03" db="EMBL/GenBank/DDBJ databases">
        <authorList>
            <person name="Danneels B."/>
        </authorList>
    </citation>
    <scope>NUCLEOTIDE SEQUENCE</scope>
</reference>
<dbReference type="PANTHER" id="PTHR30250">
    <property type="entry name" value="PST FAMILY PREDICTED COLANIC ACID TRANSPORTER"/>
    <property type="match status" value="1"/>
</dbReference>
<evidence type="ECO:0000256" key="2">
    <source>
        <dbReference type="ARBA" id="ARBA00007430"/>
    </source>
</evidence>
<keyword evidence="4 7" id="KW-0812">Transmembrane</keyword>
<evidence type="ECO:0000256" key="6">
    <source>
        <dbReference type="ARBA" id="ARBA00023136"/>
    </source>
</evidence>
<feature type="transmembrane region" description="Helical" evidence="7">
    <location>
        <begin position="366"/>
        <end position="388"/>
    </location>
</feature>
<gene>
    <name evidence="8" type="ORF">ANT2_2756</name>
    <name evidence="9" type="ORF">ANT3_2758</name>
</gene>
<evidence type="ECO:0000256" key="5">
    <source>
        <dbReference type="ARBA" id="ARBA00022989"/>
    </source>
</evidence>
<feature type="transmembrane region" description="Helical" evidence="7">
    <location>
        <begin position="100"/>
        <end position="121"/>
    </location>
</feature>
<evidence type="ECO:0000256" key="1">
    <source>
        <dbReference type="ARBA" id="ARBA00004651"/>
    </source>
</evidence>
<feature type="transmembrane region" description="Helical" evidence="7">
    <location>
        <begin position="196"/>
        <end position="220"/>
    </location>
</feature>
<feature type="transmembrane region" description="Helical" evidence="7">
    <location>
        <begin position="32"/>
        <end position="51"/>
    </location>
</feature>
<evidence type="ECO:0000256" key="7">
    <source>
        <dbReference type="SAM" id="Phobius"/>
    </source>
</evidence>